<organism evidence="2 3">
    <name type="scientific">Pueribacillus theae</name>
    <dbReference type="NCBI Taxonomy" id="2171751"/>
    <lineage>
        <taxon>Bacteria</taxon>
        <taxon>Bacillati</taxon>
        <taxon>Bacillota</taxon>
        <taxon>Bacilli</taxon>
        <taxon>Bacillales</taxon>
        <taxon>Bacillaceae</taxon>
        <taxon>Pueribacillus</taxon>
    </lineage>
</organism>
<evidence type="ECO:0008006" key="4">
    <source>
        <dbReference type="Google" id="ProtNLM"/>
    </source>
</evidence>
<dbReference type="RefSeq" id="WP_116554810.1">
    <property type="nucleotide sequence ID" value="NZ_QCZG01000019.1"/>
</dbReference>
<keyword evidence="3" id="KW-1185">Reference proteome</keyword>
<dbReference type="EMBL" id="QCZG01000019">
    <property type="protein sequence ID" value="PWA11078.1"/>
    <property type="molecule type" value="Genomic_DNA"/>
</dbReference>
<keyword evidence="1" id="KW-0812">Transmembrane</keyword>
<evidence type="ECO:0000256" key="1">
    <source>
        <dbReference type="SAM" id="Phobius"/>
    </source>
</evidence>
<dbReference type="Proteomes" id="UP000245998">
    <property type="component" value="Unassembled WGS sequence"/>
</dbReference>
<name>A0A2U1K285_9BACI</name>
<evidence type="ECO:0000313" key="3">
    <source>
        <dbReference type="Proteomes" id="UP000245998"/>
    </source>
</evidence>
<sequence length="79" mass="7927">MFELYGVGAVALCIALVEVAKKVGSPSRFSPILALIIGVVLGVCAYGMTAQGVVLGLAAGASAVGVYSGTKNVVLKEEE</sequence>
<proteinExistence type="predicted"/>
<accession>A0A2U1K285</accession>
<dbReference type="OrthoDB" id="1730036at2"/>
<evidence type="ECO:0000313" key="2">
    <source>
        <dbReference type="EMBL" id="PWA11078.1"/>
    </source>
</evidence>
<reference evidence="2 3" key="1">
    <citation type="submission" date="2018-04" db="EMBL/GenBank/DDBJ databases">
        <title>Camelliibacillus theae gen. nov., sp. nov., isolated from Pu'er tea.</title>
        <authorList>
            <person name="Niu L."/>
        </authorList>
    </citation>
    <scope>NUCLEOTIDE SEQUENCE [LARGE SCALE GENOMIC DNA]</scope>
    <source>
        <strain evidence="2 3">T8</strain>
    </source>
</reference>
<comment type="caution">
    <text evidence="2">The sequence shown here is derived from an EMBL/GenBank/DDBJ whole genome shotgun (WGS) entry which is preliminary data.</text>
</comment>
<gene>
    <name evidence="2" type="ORF">DCC39_10290</name>
</gene>
<keyword evidence="1" id="KW-0472">Membrane</keyword>
<feature type="transmembrane region" description="Helical" evidence="1">
    <location>
        <begin position="29"/>
        <end position="46"/>
    </location>
</feature>
<keyword evidence="1" id="KW-1133">Transmembrane helix</keyword>
<dbReference type="AlphaFoldDB" id="A0A2U1K285"/>
<protein>
    <recommendedName>
        <fullName evidence="4">Holin</fullName>
    </recommendedName>
</protein>